<keyword evidence="1" id="KW-0175">Coiled coil</keyword>
<dbReference type="PANTHER" id="PTHR31861">
    <property type="entry name" value="OS10G0507500 PROTEIN"/>
    <property type="match status" value="1"/>
</dbReference>
<sequence>MGGHGGLNILPQKRWNVYNYENREKVRKDEEAAAREEQLQREQSRRRDAEFRLERLRRARGLHHQQPPSVDDSRHFNLFDGVSDFASLGGAQDKAAIRDGKRFKKEEAEEGGSKSSKKRRREDAPVPVAPEDEKYKLGYGLVGKGVKAPWYLSRPSAGSSEAVDEEIGGSRVASVSGKKNAGKKTIEELREERMKREKKEKERERALLAVTRKNGPDRGFSSCKLTGSTIYKILRIYLDEIIDKGRLINEKAVNLEWTPICYGPSCFRVWESGKSKSNS</sequence>
<dbReference type="SMART" id="SM01083">
    <property type="entry name" value="Cir_N"/>
    <property type="match status" value="1"/>
</dbReference>
<proteinExistence type="predicted"/>
<dbReference type="STRING" id="52838.A0A4V6T493"/>
<feature type="coiled-coil region" evidence="1">
    <location>
        <begin position="184"/>
        <end position="214"/>
    </location>
</feature>
<accession>A0A4V6T493</accession>
<keyword evidence="5" id="KW-1185">Reference proteome</keyword>
<organism evidence="4 5">
    <name type="scientific">Musa balbisiana</name>
    <name type="common">Banana</name>
    <dbReference type="NCBI Taxonomy" id="52838"/>
    <lineage>
        <taxon>Eukaryota</taxon>
        <taxon>Viridiplantae</taxon>
        <taxon>Streptophyta</taxon>
        <taxon>Embryophyta</taxon>
        <taxon>Tracheophyta</taxon>
        <taxon>Spermatophyta</taxon>
        <taxon>Magnoliopsida</taxon>
        <taxon>Liliopsida</taxon>
        <taxon>Zingiberales</taxon>
        <taxon>Musaceae</taxon>
        <taxon>Musa</taxon>
    </lineage>
</organism>
<comment type="caution">
    <text evidence="4">The sequence shown here is derived from an EMBL/GenBank/DDBJ whole genome shotgun (WGS) entry which is preliminary data.</text>
</comment>
<dbReference type="InterPro" id="IPR019339">
    <property type="entry name" value="CIR_N_dom"/>
</dbReference>
<feature type="region of interest" description="Disordered" evidence="2">
    <location>
        <begin position="27"/>
        <end position="49"/>
    </location>
</feature>
<feature type="domain" description="CBF1-interacting co-repressor CIR N-terminal" evidence="3">
    <location>
        <begin position="14"/>
        <end position="50"/>
    </location>
</feature>
<evidence type="ECO:0000256" key="1">
    <source>
        <dbReference type="SAM" id="Coils"/>
    </source>
</evidence>
<feature type="region of interest" description="Disordered" evidence="2">
    <location>
        <begin position="90"/>
        <end position="129"/>
    </location>
</feature>
<evidence type="ECO:0000256" key="2">
    <source>
        <dbReference type="SAM" id="MobiDB-lite"/>
    </source>
</evidence>
<feature type="compositionally biased region" description="Basic and acidic residues" evidence="2">
    <location>
        <begin position="95"/>
        <end position="107"/>
    </location>
</feature>
<reference evidence="4 5" key="1">
    <citation type="journal article" date="2019" name="Nat. Plants">
        <title>Genome sequencing of Musa balbisiana reveals subgenome evolution and function divergence in polyploid bananas.</title>
        <authorList>
            <person name="Yao X."/>
        </authorList>
    </citation>
    <scope>NUCLEOTIDE SEQUENCE [LARGE SCALE GENOMIC DNA]</scope>
    <source>
        <strain evidence="5">cv. DH-PKW</strain>
        <tissue evidence="4">Leaves</tissue>
    </source>
</reference>
<gene>
    <name evidence="4" type="ORF">C4D60_Mb11t04020</name>
</gene>
<evidence type="ECO:0000259" key="3">
    <source>
        <dbReference type="SMART" id="SM01083"/>
    </source>
</evidence>
<protein>
    <recommendedName>
        <fullName evidence="3">CBF1-interacting co-repressor CIR N-terminal domain-containing protein</fullName>
    </recommendedName>
</protein>
<dbReference type="AlphaFoldDB" id="A0A4V6T493"/>
<name>A0A4V6T493_MUSBA</name>
<dbReference type="EMBL" id="PYDT01000007">
    <property type="protein sequence ID" value="THU55196.1"/>
    <property type="molecule type" value="Genomic_DNA"/>
</dbReference>
<dbReference type="Proteomes" id="UP000317650">
    <property type="component" value="Chromosome 11"/>
</dbReference>
<evidence type="ECO:0000313" key="5">
    <source>
        <dbReference type="Proteomes" id="UP000317650"/>
    </source>
</evidence>
<evidence type="ECO:0000313" key="4">
    <source>
        <dbReference type="EMBL" id="THU55196.1"/>
    </source>
</evidence>
<dbReference type="PANTHER" id="PTHR31861:SF15">
    <property type="entry name" value="DUF577 DOMAIN-CONTAINING PROTEIN"/>
    <property type="match status" value="1"/>
</dbReference>